<evidence type="ECO:0000313" key="6">
    <source>
        <dbReference type="EMBL" id="CEL89465.1"/>
    </source>
</evidence>
<sequence>MKWRLRHLALLVVLIISVALAFVFWASAQEKVLRIGVYAGSSWDVPNSRENKVLDSLIKKFEKTHPHVKVVYESGIPKDDYADWLAEQVLKGEQPDLFMVPENDFSMLASTGALKSLDTLLTDDERKAFYPVAYEAGQYQGVSYALPVESNPIMMCVNKDLLEKEGISIPESGWTLADFYEICKKVTKDTNGDGVVDQYGITDYTWQQALVAYGGHLIDKSGINVDSAEMHQALAFMSKLDMLSQHYKVTSNDFDEGRVAFYPMSLAQYRTYKPYPYHVAKYSSFSWTCIPMPTANSQVMGTQVKTSLFAMSSNSKQEKLAWEFMLLLSQDKESQQALFEKSQGTSVLPSVVKSQQGREILQADDFGLDSLTSERLDHMMNRSIIDISLEVDRHTMDRMDYLIQNAMQNQEIDSALPSIQREIESGK</sequence>
<gene>
    <name evidence="6" type="ORF">SSV_0133</name>
</gene>
<evidence type="ECO:0000256" key="2">
    <source>
        <dbReference type="ARBA" id="ARBA00022729"/>
    </source>
</evidence>
<keyword evidence="2" id="KW-0732">Signal</keyword>
<dbReference type="CDD" id="cd13585">
    <property type="entry name" value="PBP2_TMBP_like"/>
    <property type="match status" value="1"/>
</dbReference>
<proteinExistence type="predicted"/>
<dbReference type="InterPro" id="IPR050490">
    <property type="entry name" value="Bact_solute-bd_prot1"/>
</dbReference>
<dbReference type="RefSeq" id="WP_072073288.1">
    <property type="nucleotide sequence ID" value="NZ_CDMW01000001.1"/>
</dbReference>
<keyword evidence="4" id="KW-0564">Palmitate</keyword>
<organism evidence="6 7">
    <name type="scientific">Streptococcus sanguinis</name>
    <dbReference type="NCBI Taxonomy" id="1305"/>
    <lineage>
        <taxon>Bacteria</taxon>
        <taxon>Bacillati</taxon>
        <taxon>Bacillota</taxon>
        <taxon>Bacilli</taxon>
        <taxon>Lactobacillales</taxon>
        <taxon>Streptococcaceae</taxon>
        <taxon>Streptococcus</taxon>
    </lineage>
</organism>
<evidence type="ECO:0000256" key="3">
    <source>
        <dbReference type="ARBA" id="ARBA00023136"/>
    </source>
</evidence>
<keyword evidence="1" id="KW-1003">Cell membrane</keyword>
<dbReference type="Pfam" id="PF13416">
    <property type="entry name" value="SBP_bac_8"/>
    <property type="match status" value="1"/>
</dbReference>
<dbReference type="AlphaFoldDB" id="A0A0B7GI37"/>
<reference evidence="6 7" key="1">
    <citation type="submission" date="2015-01" db="EMBL/GenBank/DDBJ databases">
        <authorList>
            <person name="Pelicic Vladimir"/>
        </authorList>
    </citation>
    <scope>NUCLEOTIDE SEQUENCE [LARGE SCALE GENOMIC DNA]</scope>
    <source>
        <strain evidence="6 7">2908</strain>
    </source>
</reference>
<dbReference type="Proteomes" id="UP000183504">
    <property type="component" value="Unassembled WGS sequence"/>
</dbReference>
<name>A0A0B7GI37_STRSA</name>
<evidence type="ECO:0000256" key="5">
    <source>
        <dbReference type="ARBA" id="ARBA00023288"/>
    </source>
</evidence>
<dbReference type="SUPFAM" id="SSF53850">
    <property type="entry name" value="Periplasmic binding protein-like II"/>
    <property type="match status" value="1"/>
</dbReference>
<dbReference type="EMBL" id="CDMW01000001">
    <property type="protein sequence ID" value="CEL89465.1"/>
    <property type="molecule type" value="Genomic_DNA"/>
</dbReference>
<keyword evidence="5" id="KW-0449">Lipoprotein</keyword>
<protein>
    <submittedName>
        <fullName evidence="6">Putative binding protein</fullName>
    </submittedName>
</protein>
<evidence type="ECO:0000256" key="1">
    <source>
        <dbReference type="ARBA" id="ARBA00022475"/>
    </source>
</evidence>
<accession>A0A0B7GI37</accession>
<dbReference type="PANTHER" id="PTHR43649:SF33">
    <property type="entry name" value="POLYGALACTURONAN_RHAMNOGALACTURONAN-BINDING PROTEIN YTCQ"/>
    <property type="match status" value="1"/>
</dbReference>
<evidence type="ECO:0000256" key="4">
    <source>
        <dbReference type="ARBA" id="ARBA00023139"/>
    </source>
</evidence>
<dbReference type="InterPro" id="IPR006059">
    <property type="entry name" value="SBP"/>
</dbReference>
<keyword evidence="3" id="KW-0472">Membrane</keyword>
<evidence type="ECO:0000313" key="7">
    <source>
        <dbReference type="Proteomes" id="UP000183504"/>
    </source>
</evidence>
<dbReference type="Gene3D" id="3.40.190.10">
    <property type="entry name" value="Periplasmic binding protein-like II"/>
    <property type="match status" value="1"/>
</dbReference>
<dbReference type="PANTHER" id="PTHR43649">
    <property type="entry name" value="ARABINOSE-BINDING PROTEIN-RELATED"/>
    <property type="match status" value="1"/>
</dbReference>